<sequence length="338" mass="38026">MTENKKKILAFGEVMLRIAMAQNRTIEQTNEARLNFTGTGLNVLSGLAHFGYETALLTQLPDNRVGDAAKADVRRLGVSDQFIKQGGNHIGLYFLEQGYGNRPSEVTYLDRAHSSFCLSTWTEDELRLAVDSVDLVHICGISLILTPETRFAALALARIAFESEKEVCFDFNYRPSLAYEADLNLIRKDYEEMLGYASIVLGSSRDLIELLELETKYEESNYERIVQKFLKANKIKLFAGTNKKIETTARFVQGFVYTESEYALSPFYPVYTLDRIGTGDAYAAGIIVKYLENSPLQDIVNFATASSVLAHTTQGDSPILSKRHVDQFLENPHLDIMR</sequence>
<dbReference type="RefSeq" id="WP_126831093.1">
    <property type="nucleotide sequence ID" value="NZ_CBCRYB010000003.1"/>
</dbReference>
<proteinExistence type="inferred from homology"/>
<dbReference type="Pfam" id="PF00294">
    <property type="entry name" value="PfkB"/>
    <property type="match status" value="1"/>
</dbReference>
<keyword evidence="3" id="KW-0418">Kinase</keyword>
<dbReference type="EMBL" id="NGJY01000001">
    <property type="protein sequence ID" value="RSU05204.1"/>
    <property type="molecule type" value="Genomic_DNA"/>
</dbReference>
<name>A0A430AD94_9ENTE</name>
<evidence type="ECO:0000256" key="1">
    <source>
        <dbReference type="ARBA" id="ARBA00010688"/>
    </source>
</evidence>
<evidence type="ECO:0000313" key="5">
    <source>
        <dbReference type="EMBL" id="RSU05204.1"/>
    </source>
</evidence>
<reference evidence="5 6" key="1">
    <citation type="submission" date="2017-05" db="EMBL/GenBank/DDBJ databases">
        <title>Vagococcus spp. assemblies.</title>
        <authorList>
            <person name="Gulvik C.A."/>
        </authorList>
    </citation>
    <scope>NUCLEOTIDE SEQUENCE [LARGE SCALE GENOMIC DNA]</scope>
    <source>
        <strain evidence="5 6">CCUG 41755</strain>
    </source>
</reference>
<dbReference type="InterPro" id="IPR011611">
    <property type="entry name" value="PfkB_dom"/>
</dbReference>
<comment type="similarity">
    <text evidence="1">Belongs to the carbohydrate kinase PfkB family.</text>
</comment>
<dbReference type="OrthoDB" id="9813569at2"/>
<feature type="domain" description="Carbohydrate kinase PfkB" evidence="4">
    <location>
        <begin position="6"/>
        <end position="318"/>
    </location>
</feature>
<evidence type="ECO:0000313" key="6">
    <source>
        <dbReference type="Proteomes" id="UP000287101"/>
    </source>
</evidence>
<evidence type="ECO:0000256" key="2">
    <source>
        <dbReference type="ARBA" id="ARBA00022679"/>
    </source>
</evidence>
<evidence type="ECO:0000256" key="3">
    <source>
        <dbReference type="ARBA" id="ARBA00022777"/>
    </source>
</evidence>
<dbReference type="InterPro" id="IPR052700">
    <property type="entry name" value="Carb_kinase_PfkB-like"/>
</dbReference>
<evidence type="ECO:0000259" key="4">
    <source>
        <dbReference type="Pfam" id="PF00294"/>
    </source>
</evidence>
<keyword evidence="2" id="KW-0808">Transferase</keyword>
<dbReference type="PANTHER" id="PTHR43320">
    <property type="entry name" value="SUGAR KINASE"/>
    <property type="match status" value="1"/>
</dbReference>
<protein>
    <recommendedName>
        <fullName evidence="4">Carbohydrate kinase PfkB domain-containing protein</fullName>
    </recommendedName>
</protein>
<dbReference type="InterPro" id="IPR029056">
    <property type="entry name" value="Ribokinase-like"/>
</dbReference>
<gene>
    <name evidence="5" type="ORF">CBF31_04085</name>
</gene>
<keyword evidence="6" id="KW-1185">Reference proteome</keyword>
<dbReference type="CDD" id="cd01166">
    <property type="entry name" value="KdgK"/>
    <property type="match status" value="1"/>
</dbReference>
<accession>A0A430AD94</accession>
<dbReference type="Proteomes" id="UP000287101">
    <property type="component" value="Unassembled WGS sequence"/>
</dbReference>
<dbReference type="PANTHER" id="PTHR43320:SF2">
    <property type="entry name" value="2-DEHYDRO-3-DEOXYGLUCONOKINASE_2-DEHYDRO-3-DEOXYGALACTONOKINASE"/>
    <property type="match status" value="1"/>
</dbReference>
<organism evidence="5 6">
    <name type="scientific">Vagococcus fessus</name>
    <dbReference type="NCBI Taxonomy" id="120370"/>
    <lineage>
        <taxon>Bacteria</taxon>
        <taxon>Bacillati</taxon>
        <taxon>Bacillota</taxon>
        <taxon>Bacilli</taxon>
        <taxon>Lactobacillales</taxon>
        <taxon>Enterococcaceae</taxon>
        <taxon>Vagococcus</taxon>
    </lineage>
</organism>
<dbReference type="GO" id="GO:0016301">
    <property type="term" value="F:kinase activity"/>
    <property type="evidence" value="ECO:0007669"/>
    <property type="project" value="UniProtKB-KW"/>
</dbReference>
<dbReference type="Gene3D" id="3.40.1190.20">
    <property type="match status" value="1"/>
</dbReference>
<dbReference type="SUPFAM" id="SSF53613">
    <property type="entry name" value="Ribokinase-like"/>
    <property type="match status" value="1"/>
</dbReference>
<dbReference type="AlphaFoldDB" id="A0A430AD94"/>
<comment type="caution">
    <text evidence="5">The sequence shown here is derived from an EMBL/GenBank/DDBJ whole genome shotgun (WGS) entry which is preliminary data.</text>
</comment>